<dbReference type="Gene3D" id="3.30.70.940">
    <property type="entry name" value="NusG, N-terminal domain"/>
    <property type="match status" value="1"/>
</dbReference>
<name>E8N661_ANATU</name>
<dbReference type="eggNOG" id="COG0250">
    <property type="taxonomic scope" value="Bacteria"/>
</dbReference>
<dbReference type="InterPro" id="IPR001062">
    <property type="entry name" value="Transcrpt_antiterm_NusG"/>
</dbReference>
<dbReference type="EMBL" id="AP012029">
    <property type="protein sequence ID" value="BAJ63925.1"/>
    <property type="molecule type" value="Genomic_DNA"/>
</dbReference>
<dbReference type="Pfam" id="PF02357">
    <property type="entry name" value="NusG"/>
    <property type="match status" value="1"/>
</dbReference>
<dbReference type="InterPro" id="IPR047050">
    <property type="entry name" value="NGN"/>
</dbReference>
<dbReference type="NCBIfam" id="TIGR00922">
    <property type="entry name" value="nusG"/>
    <property type="match status" value="1"/>
</dbReference>
<dbReference type="PANTHER" id="PTHR30265">
    <property type="entry name" value="RHO-INTERACTING TRANSCRIPTION TERMINATION FACTOR NUSG"/>
    <property type="match status" value="1"/>
</dbReference>
<evidence type="ECO:0000256" key="2">
    <source>
        <dbReference type="ARBA" id="ARBA00022814"/>
    </source>
</evidence>
<evidence type="ECO:0000259" key="9">
    <source>
        <dbReference type="SMART" id="SM00738"/>
    </source>
</evidence>
<dbReference type="CDD" id="cd09891">
    <property type="entry name" value="NGN_Bact_1"/>
    <property type="match status" value="1"/>
</dbReference>
<dbReference type="FunFam" id="2.30.30.30:FF:000002">
    <property type="entry name" value="Transcription termination/antitermination factor NusG"/>
    <property type="match status" value="1"/>
</dbReference>
<keyword evidence="1 5" id="KW-0806">Transcription termination</keyword>
<evidence type="ECO:0000313" key="12">
    <source>
        <dbReference type="Proteomes" id="UP000008922"/>
    </source>
</evidence>
<keyword evidence="2 5" id="KW-0889">Transcription antitermination</keyword>
<dbReference type="GO" id="GO:0006353">
    <property type="term" value="P:DNA-templated transcription termination"/>
    <property type="evidence" value="ECO:0007669"/>
    <property type="project" value="UniProtKB-UniRule"/>
</dbReference>
<evidence type="ECO:0000256" key="8">
    <source>
        <dbReference type="SAM" id="MobiDB-lite"/>
    </source>
</evidence>
<dbReference type="GO" id="GO:0031564">
    <property type="term" value="P:transcription antitermination"/>
    <property type="evidence" value="ECO:0007669"/>
    <property type="project" value="UniProtKB-UniRule"/>
</dbReference>
<dbReference type="InterPro" id="IPR005824">
    <property type="entry name" value="KOW"/>
</dbReference>
<dbReference type="KEGG" id="atm:ANT_18990"/>
<dbReference type="InterPro" id="IPR036735">
    <property type="entry name" value="NGN_dom_sf"/>
</dbReference>
<dbReference type="FunCoup" id="E8N661">
    <property type="interactions" value="418"/>
</dbReference>
<comment type="function">
    <text evidence="5 7">Participates in transcription elongation, termination and antitermination.</text>
</comment>
<evidence type="ECO:0000256" key="4">
    <source>
        <dbReference type="ARBA" id="ARBA00023163"/>
    </source>
</evidence>
<accession>E8N661</accession>
<dbReference type="GO" id="GO:0006354">
    <property type="term" value="P:DNA-templated transcription elongation"/>
    <property type="evidence" value="ECO:0007669"/>
    <property type="project" value="UniProtKB-UniRule"/>
</dbReference>
<dbReference type="RefSeq" id="WP_013560302.1">
    <property type="nucleotide sequence ID" value="NC_014960.1"/>
</dbReference>
<evidence type="ECO:0000256" key="3">
    <source>
        <dbReference type="ARBA" id="ARBA00023015"/>
    </source>
</evidence>
<dbReference type="GO" id="GO:0005829">
    <property type="term" value="C:cytosol"/>
    <property type="evidence" value="ECO:0007669"/>
    <property type="project" value="TreeGrafter"/>
</dbReference>
<keyword evidence="3 5" id="KW-0805">Transcription regulation</keyword>
<dbReference type="SMART" id="SM00738">
    <property type="entry name" value="NGN"/>
    <property type="match status" value="1"/>
</dbReference>
<feature type="region of interest" description="Disordered" evidence="8">
    <location>
        <begin position="1"/>
        <end position="52"/>
    </location>
</feature>
<dbReference type="HAMAP" id="MF_00948">
    <property type="entry name" value="NusG"/>
    <property type="match status" value="1"/>
</dbReference>
<dbReference type="OrthoDB" id="9809075at2"/>
<dbReference type="SMART" id="SM00739">
    <property type="entry name" value="KOW"/>
    <property type="match status" value="1"/>
</dbReference>
<dbReference type="GO" id="GO:0032784">
    <property type="term" value="P:regulation of DNA-templated transcription elongation"/>
    <property type="evidence" value="ECO:0007669"/>
    <property type="project" value="InterPro"/>
</dbReference>
<dbReference type="STRING" id="926569.ANT_18990"/>
<dbReference type="InterPro" id="IPR043425">
    <property type="entry name" value="NusG-like"/>
</dbReference>
<evidence type="ECO:0000256" key="1">
    <source>
        <dbReference type="ARBA" id="ARBA00022472"/>
    </source>
</evidence>
<proteinExistence type="inferred from homology"/>
<dbReference type="HOGENOM" id="CLU_067287_1_1_0"/>
<feature type="compositionally biased region" description="Basic and acidic residues" evidence="8">
    <location>
        <begin position="40"/>
        <end position="52"/>
    </location>
</feature>
<dbReference type="Gene3D" id="2.30.30.30">
    <property type="match status" value="1"/>
</dbReference>
<evidence type="ECO:0000259" key="10">
    <source>
        <dbReference type="SMART" id="SM00739"/>
    </source>
</evidence>
<evidence type="ECO:0000313" key="11">
    <source>
        <dbReference type="EMBL" id="BAJ63925.1"/>
    </source>
</evidence>
<comment type="similarity">
    <text evidence="5 7">Belongs to the NusG family.</text>
</comment>
<evidence type="ECO:0000256" key="5">
    <source>
        <dbReference type="HAMAP-Rule" id="MF_00948"/>
    </source>
</evidence>
<feature type="domain" description="NusG-like N-terminal" evidence="9">
    <location>
        <begin position="55"/>
        <end position="162"/>
    </location>
</feature>
<dbReference type="InParanoid" id="E8N661"/>
<evidence type="ECO:0000256" key="6">
    <source>
        <dbReference type="NCBIfam" id="TIGR00922"/>
    </source>
</evidence>
<dbReference type="PRINTS" id="PR00338">
    <property type="entry name" value="NUSGTNSCPFCT"/>
</dbReference>
<keyword evidence="12" id="KW-1185">Reference proteome</keyword>
<dbReference type="InterPro" id="IPR014722">
    <property type="entry name" value="Rib_uL2_dom2"/>
</dbReference>
<keyword evidence="4 5" id="KW-0804">Transcription</keyword>
<dbReference type="SUPFAM" id="SSF50104">
    <property type="entry name" value="Translation proteins SH3-like domain"/>
    <property type="match status" value="1"/>
</dbReference>
<dbReference type="InterPro" id="IPR008991">
    <property type="entry name" value="Translation_prot_SH3-like_sf"/>
</dbReference>
<evidence type="ECO:0000256" key="7">
    <source>
        <dbReference type="RuleBase" id="RU000538"/>
    </source>
</evidence>
<dbReference type="Pfam" id="PF00467">
    <property type="entry name" value="KOW"/>
    <property type="match status" value="1"/>
</dbReference>
<dbReference type="CDD" id="cd06091">
    <property type="entry name" value="KOW_NusG"/>
    <property type="match status" value="1"/>
</dbReference>
<dbReference type="InterPro" id="IPR006645">
    <property type="entry name" value="NGN-like_dom"/>
</dbReference>
<reference evidence="11 12" key="1">
    <citation type="submission" date="2010-12" db="EMBL/GenBank/DDBJ databases">
        <title>Whole genome sequence of Anaerolinea thermophila UNI-1.</title>
        <authorList>
            <person name="Narita-Yamada S."/>
            <person name="Kishi E."/>
            <person name="Watanabe Y."/>
            <person name="Takasaki K."/>
            <person name="Ankai A."/>
            <person name="Oguchi A."/>
            <person name="Fukui S."/>
            <person name="Takahashi M."/>
            <person name="Yashiro I."/>
            <person name="Hosoyama A."/>
            <person name="Sekiguchi Y."/>
            <person name="Hanada S."/>
            <person name="Fujita N."/>
        </authorList>
    </citation>
    <scope>NUCLEOTIDE SEQUENCE [LARGE SCALE GENOMIC DNA]</scope>
    <source>
        <strain evidence="12">DSM 14523 / JCM 11388 / NBRC 100420 / UNI-1</strain>
    </source>
</reference>
<dbReference type="Proteomes" id="UP000008922">
    <property type="component" value="Chromosome"/>
</dbReference>
<dbReference type="PANTHER" id="PTHR30265:SF2">
    <property type="entry name" value="TRANSCRIPTION TERMINATION_ANTITERMINATION PROTEIN NUSG"/>
    <property type="match status" value="1"/>
</dbReference>
<feature type="domain" description="KOW" evidence="10">
    <location>
        <begin position="172"/>
        <end position="199"/>
    </location>
</feature>
<dbReference type="SUPFAM" id="SSF82679">
    <property type="entry name" value="N-utilization substance G protein NusG, N-terminal domain"/>
    <property type="match status" value="1"/>
</dbReference>
<organism evidence="11 12">
    <name type="scientific">Anaerolinea thermophila (strain DSM 14523 / JCM 11388 / NBRC 100420 / UNI-1)</name>
    <dbReference type="NCBI Taxonomy" id="926569"/>
    <lineage>
        <taxon>Bacteria</taxon>
        <taxon>Bacillati</taxon>
        <taxon>Chloroflexota</taxon>
        <taxon>Anaerolineae</taxon>
        <taxon>Anaerolineales</taxon>
        <taxon>Anaerolineaceae</taxon>
        <taxon>Anaerolinea</taxon>
    </lineage>
</organism>
<dbReference type="FunFam" id="3.30.70.940:FF:000002">
    <property type="entry name" value="Transcription termination/antitermination protein NusG"/>
    <property type="match status" value="1"/>
</dbReference>
<sequence>MEEPKDQNFEADFLDEEKPRRRKSRSGEPRTPRKASVSAKPEEPVSKEGETETPERAWYVVHCYSGYENKVRHNLEQRIETMGMKDKIFDVVIPTQEEIEVKDGKRRTVERHVFPGYVLVNMIMTEESWYVVRNTPGVTGFVGMDQPTPLRPEEVAQILKRMEAEAPRVKVTFKVGERVRIVDGPFNDFRGTVSEIDMERNKVRVMVNFFGRETPVELDFLQVEKA</sequence>
<protein>
    <recommendedName>
        <fullName evidence="5 6">Transcription termination/antitermination protein NusG</fullName>
    </recommendedName>
</protein>
<gene>
    <name evidence="5 11" type="primary">nusG</name>
    <name evidence="11" type="ordered locus">ANT_18990</name>
</gene>
<dbReference type="AlphaFoldDB" id="E8N661"/>